<evidence type="ECO:0000313" key="3">
    <source>
        <dbReference type="EMBL" id="MFC7277553.1"/>
    </source>
</evidence>
<proteinExistence type="predicted"/>
<dbReference type="EMBL" id="JBHTBJ010000023">
    <property type="protein sequence ID" value="MFC7277553.1"/>
    <property type="molecule type" value="Genomic_DNA"/>
</dbReference>
<keyword evidence="2" id="KW-0812">Transmembrane</keyword>
<name>A0ABW2HWH3_9ACTN</name>
<protein>
    <recommendedName>
        <fullName evidence="5">Solute:sodium symporter small subunit</fullName>
    </recommendedName>
</protein>
<gene>
    <name evidence="3" type="ORF">ACFQS1_26465</name>
</gene>
<evidence type="ECO:0008006" key="5">
    <source>
        <dbReference type="Google" id="ProtNLM"/>
    </source>
</evidence>
<organism evidence="3 4">
    <name type="scientific">Paractinoplanes rhizophilus</name>
    <dbReference type="NCBI Taxonomy" id="1416877"/>
    <lineage>
        <taxon>Bacteria</taxon>
        <taxon>Bacillati</taxon>
        <taxon>Actinomycetota</taxon>
        <taxon>Actinomycetes</taxon>
        <taxon>Micromonosporales</taxon>
        <taxon>Micromonosporaceae</taxon>
        <taxon>Paractinoplanes</taxon>
    </lineage>
</organism>
<dbReference type="Proteomes" id="UP001596548">
    <property type="component" value="Unassembled WGS sequence"/>
</dbReference>
<keyword evidence="2" id="KW-0472">Membrane</keyword>
<feature type="region of interest" description="Disordered" evidence="1">
    <location>
        <begin position="11"/>
        <end position="31"/>
    </location>
</feature>
<keyword evidence="4" id="KW-1185">Reference proteome</keyword>
<evidence type="ECO:0000256" key="2">
    <source>
        <dbReference type="SAM" id="Phobius"/>
    </source>
</evidence>
<sequence length="123" mass="13313">MIEPRRVRVVHPRTDAASRGPLPPAVPAEDAGTEVDEIYLRSLIRGQARLALLVVAATAVLLGGVAVLGAVWPAFDRTRIAGVPVAWLILGVAVYPLLISLAWLAVREAERNEDDFRSLTGRR</sequence>
<comment type="caution">
    <text evidence="3">The sequence shown here is derived from an EMBL/GenBank/DDBJ whole genome shotgun (WGS) entry which is preliminary data.</text>
</comment>
<keyword evidence="2" id="KW-1133">Transmembrane helix</keyword>
<feature type="transmembrane region" description="Helical" evidence="2">
    <location>
        <begin position="50"/>
        <end position="72"/>
    </location>
</feature>
<evidence type="ECO:0000256" key="1">
    <source>
        <dbReference type="SAM" id="MobiDB-lite"/>
    </source>
</evidence>
<evidence type="ECO:0000313" key="4">
    <source>
        <dbReference type="Proteomes" id="UP001596548"/>
    </source>
</evidence>
<feature type="transmembrane region" description="Helical" evidence="2">
    <location>
        <begin position="84"/>
        <end position="106"/>
    </location>
</feature>
<reference evidence="4" key="1">
    <citation type="journal article" date="2019" name="Int. J. Syst. Evol. Microbiol.">
        <title>The Global Catalogue of Microorganisms (GCM) 10K type strain sequencing project: providing services to taxonomists for standard genome sequencing and annotation.</title>
        <authorList>
            <consortium name="The Broad Institute Genomics Platform"/>
            <consortium name="The Broad Institute Genome Sequencing Center for Infectious Disease"/>
            <person name="Wu L."/>
            <person name="Ma J."/>
        </authorList>
    </citation>
    <scope>NUCLEOTIDE SEQUENCE [LARGE SCALE GENOMIC DNA]</scope>
    <source>
        <strain evidence="4">XZYJT-10</strain>
    </source>
</reference>
<accession>A0ABW2HWH3</accession>
<dbReference type="RefSeq" id="WP_378973278.1">
    <property type="nucleotide sequence ID" value="NZ_JBHTBJ010000023.1"/>
</dbReference>